<keyword evidence="10" id="KW-0732">Signal</keyword>
<protein>
    <recommendedName>
        <fullName evidence="9">Selenoprotein O</fullName>
    </recommendedName>
</protein>
<organism evidence="11 12">
    <name type="scientific">Cymbomonas tetramitiformis</name>
    <dbReference type="NCBI Taxonomy" id="36881"/>
    <lineage>
        <taxon>Eukaryota</taxon>
        <taxon>Viridiplantae</taxon>
        <taxon>Chlorophyta</taxon>
        <taxon>Pyramimonadophyceae</taxon>
        <taxon>Pyramimonadales</taxon>
        <taxon>Pyramimonadaceae</taxon>
        <taxon>Cymbomonas</taxon>
    </lineage>
</organism>
<keyword evidence="12" id="KW-1185">Reference proteome</keyword>
<name>A0AAE0KZN5_9CHLO</name>
<dbReference type="AlphaFoldDB" id="A0AAE0KZN5"/>
<dbReference type="GO" id="GO:0046872">
    <property type="term" value="F:metal ion binding"/>
    <property type="evidence" value="ECO:0007669"/>
    <property type="project" value="UniProtKB-KW"/>
</dbReference>
<evidence type="ECO:0000313" key="11">
    <source>
        <dbReference type="EMBL" id="KAK3266419.1"/>
    </source>
</evidence>
<keyword evidence="8" id="KW-0460">Magnesium</keyword>
<evidence type="ECO:0000256" key="10">
    <source>
        <dbReference type="SAM" id="SignalP"/>
    </source>
</evidence>
<comment type="caution">
    <text evidence="11">The sequence shown here is derived from an EMBL/GenBank/DDBJ whole genome shotgun (WGS) entry which is preliminary data.</text>
</comment>
<comment type="cofactor">
    <cofactor evidence="1">
        <name>Mg(2+)</name>
        <dbReference type="ChEBI" id="CHEBI:18420"/>
    </cofactor>
</comment>
<evidence type="ECO:0000256" key="1">
    <source>
        <dbReference type="ARBA" id="ARBA00001946"/>
    </source>
</evidence>
<evidence type="ECO:0000256" key="8">
    <source>
        <dbReference type="ARBA" id="ARBA00022842"/>
    </source>
</evidence>
<keyword evidence="5" id="KW-0479">Metal-binding</keyword>
<evidence type="ECO:0000256" key="6">
    <source>
        <dbReference type="ARBA" id="ARBA00022741"/>
    </source>
</evidence>
<evidence type="ECO:0000256" key="7">
    <source>
        <dbReference type="ARBA" id="ARBA00022840"/>
    </source>
</evidence>
<feature type="chain" id="PRO_5042208415" description="Selenoprotein O" evidence="10">
    <location>
        <begin position="18"/>
        <end position="240"/>
    </location>
</feature>
<evidence type="ECO:0000256" key="4">
    <source>
        <dbReference type="ARBA" id="ARBA00022695"/>
    </source>
</evidence>
<evidence type="ECO:0000256" key="2">
    <source>
        <dbReference type="ARBA" id="ARBA00009747"/>
    </source>
</evidence>
<dbReference type="Pfam" id="PF02696">
    <property type="entry name" value="SelO"/>
    <property type="match status" value="1"/>
</dbReference>
<gene>
    <name evidence="11" type="ORF">CYMTET_24955</name>
</gene>
<keyword evidence="3" id="KW-0808">Transferase</keyword>
<feature type="signal peptide" evidence="10">
    <location>
        <begin position="1"/>
        <end position="17"/>
    </location>
</feature>
<keyword evidence="4" id="KW-0548">Nucleotidyltransferase</keyword>
<sequence length="240" mass="27115">MRVVLALSSPAYACCLAFPWGLRAWNEGGGRQSHLVNAFMHCDLLSRDDAEAAMASYVHTLTEEYFQWMAGKFGMVKYDPEMGLQYMQLMARHRADFTLSFRLLSELPSLAESFELSDAQLVEVLEPALPPDASGSWIPEWGAWVRRYLVVVEEGLAEAELSDEERRCRMDSHNPLYIPRNYLLQVAIEATEKGNHAPLLELLQVLKTPYVAQDGMHAYAHPAPDWARKAEVMQHCAGVM</sequence>
<accession>A0AAE0KZN5</accession>
<dbReference type="PANTHER" id="PTHR32057">
    <property type="entry name" value="PROTEIN ADENYLYLTRANSFERASE SELO, MITOCHONDRIAL"/>
    <property type="match status" value="1"/>
</dbReference>
<keyword evidence="6" id="KW-0547">Nucleotide-binding</keyword>
<dbReference type="GO" id="GO:0070733">
    <property type="term" value="F:AMPylase activity"/>
    <property type="evidence" value="ECO:0007669"/>
    <property type="project" value="TreeGrafter"/>
</dbReference>
<comment type="similarity">
    <text evidence="2">Belongs to the SELO family.</text>
</comment>
<dbReference type="GO" id="GO:0005524">
    <property type="term" value="F:ATP binding"/>
    <property type="evidence" value="ECO:0007669"/>
    <property type="project" value="UniProtKB-KW"/>
</dbReference>
<evidence type="ECO:0000256" key="9">
    <source>
        <dbReference type="ARBA" id="ARBA00031547"/>
    </source>
</evidence>
<dbReference type="GO" id="GO:0009534">
    <property type="term" value="C:chloroplast thylakoid"/>
    <property type="evidence" value="ECO:0007669"/>
    <property type="project" value="TreeGrafter"/>
</dbReference>
<reference evidence="11 12" key="1">
    <citation type="journal article" date="2015" name="Genome Biol. Evol.">
        <title>Comparative Genomics of a Bacterivorous Green Alga Reveals Evolutionary Causalities and Consequences of Phago-Mixotrophic Mode of Nutrition.</title>
        <authorList>
            <person name="Burns J.A."/>
            <person name="Paasch A."/>
            <person name="Narechania A."/>
            <person name="Kim E."/>
        </authorList>
    </citation>
    <scope>NUCLEOTIDE SEQUENCE [LARGE SCALE GENOMIC DNA]</scope>
    <source>
        <strain evidence="11 12">PLY_AMNH</strain>
    </source>
</reference>
<evidence type="ECO:0000256" key="5">
    <source>
        <dbReference type="ARBA" id="ARBA00022723"/>
    </source>
</evidence>
<dbReference type="EMBL" id="LGRX02013112">
    <property type="protein sequence ID" value="KAK3266419.1"/>
    <property type="molecule type" value="Genomic_DNA"/>
</dbReference>
<dbReference type="PANTHER" id="PTHR32057:SF14">
    <property type="entry name" value="PROTEIN ADENYLYLTRANSFERASE SELO, MITOCHONDRIAL"/>
    <property type="match status" value="1"/>
</dbReference>
<proteinExistence type="inferred from homology"/>
<dbReference type="InterPro" id="IPR003846">
    <property type="entry name" value="SelO"/>
</dbReference>
<dbReference type="Proteomes" id="UP001190700">
    <property type="component" value="Unassembled WGS sequence"/>
</dbReference>
<evidence type="ECO:0000256" key="3">
    <source>
        <dbReference type="ARBA" id="ARBA00022679"/>
    </source>
</evidence>
<evidence type="ECO:0000313" key="12">
    <source>
        <dbReference type="Proteomes" id="UP001190700"/>
    </source>
</evidence>
<keyword evidence="7" id="KW-0067">ATP-binding</keyword>